<dbReference type="EMBL" id="MSAE01000027">
    <property type="protein sequence ID" value="PUX12970.1"/>
    <property type="molecule type" value="Genomic_DNA"/>
</dbReference>
<name>A0A2T7ARK7_9ENTR</name>
<dbReference type="InterPro" id="IPR020883">
    <property type="entry name" value="TypeI_TA_SymE"/>
</dbReference>
<reference evidence="6 9" key="2">
    <citation type="submission" date="2019-08" db="EMBL/GenBank/DDBJ databases">
        <title>Prevalence, distribution, and phylogeny of type two toxin-antitoxin genes possessed by Cronobacter species where C. sakazakii homologs follow sequence type lineages.</title>
        <authorList>
            <person name="Finkelstein S."/>
            <person name="Negrete F."/>
            <person name="Jang H."/>
            <person name="Gopinath G.R."/>
            <person name="Tall B.D."/>
        </authorList>
    </citation>
    <scope>NUCLEOTIDE SEQUENCE [LARGE SCALE GENOMIC DNA]</scope>
    <source>
        <strain evidence="6 9">MOD1_GK1257</strain>
    </source>
</reference>
<dbReference type="GO" id="GO:0016070">
    <property type="term" value="P:RNA metabolic process"/>
    <property type="evidence" value="ECO:0007669"/>
    <property type="project" value="InterPro"/>
</dbReference>
<dbReference type="EC" id="3.1.-.-" evidence="3"/>
<organism evidence="7 8">
    <name type="scientific">Cronobacter muytjensii</name>
    <dbReference type="NCBI Taxonomy" id="413501"/>
    <lineage>
        <taxon>Bacteria</taxon>
        <taxon>Pseudomonadati</taxon>
        <taxon>Pseudomonadota</taxon>
        <taxon>Gammaproteobacteria</taxon>
        <taxon>Enterobacterales</taxon>
        <taxon>Enterobacteriaceae</taxon>
        <taxon>Cronobacter</taxon>
    </lineage>
</organism>
<keyword evidence="9" id="KW-1185">Reference proteome</keyword>
<evidence type="ECO:0000313" key="6">
    <source>
        <dbReference type="EMBL" id="KAB0884576.1"/>
    </source>
</evidence>
<accession>A0A2T7ARK7</accession>
<evidence type="ECO:0000256" key="3">
    <source>
        <dbReference type="HAMAP-Rule" id="MF_01193"/>
    </source>
</evidence>
<evidence type="ECO:0000256" key="2">
    <source>
        <dbReference type="ARBA" id="ARBA00023125"/>
    </source>
</evidence>
<keyword evidence="3" id="KW-0540">Nuclease</keyword>
<dbReference type="Pfam" id="PF08845">
    <property type="entry name" value="SymE_toxin"/>
    <property type="match status" value="1"/>
</dbReference>
<keyword evidence="3" id="KW-0378">Hydrolase</keyword>
<dbReference type="AlphaFoldDB" id="A0A2T7ARK7"/>
<dbReference type="GeneID" id="92214482"/>
<dbReference type="GO" id="GO:0016788">
    <property type="term" value="F:hydrolase activity, acting on ester bonds"/>
    <property type="evidence" value="ECO:0007669"/>
    <property type="project" value="InterPro"/>
</dbReference>
<evidence type="ECO:0000256" key="1">
    <source>
        <dbReference type="ARBA" id="ARBA00022490"/>
    </source>
</evidence>
<dbReference type="NCBIfam" id="NF010128">
    <property type="entry name" value="PRK13605.1"/>
    <property type="match status" value="1"/>
</dbReference>
<reference evidence="7 8" key="1">
    <citation type="submission" date="2016-12" db="EMBL/GenBank/DDBJ databases">
        <title>Analysis of the Molecular Diversity Among Cronobacter Species Isolated from Filth Flies Using a Pan Genomic DNA Microarray.</title>
        <authorList>
            <person name="Pava-Ripoll M."/>
            <person name="Tall B."/>
            <person name="Farber J."/>
            <person name="Fanning S."/>
            <person name="Lehner A."/>
            <person name="Stephan R."/>
            <person name="Pagotto F."/>
            <person name="Iverson C."/>
            <person name="Ziobro G."/>
            <person name="Miller A."/>
            <person name="Pearson R."/>
            <person name="Yan Q."/>
            <person name="Kim M."/>
            <person name="Jeong S."/>
            <person name="Park J."/>
            <person name="Jun S."/>
            <person name="Choi H."/>
            <person name="Chung T."/>
            <person name="Yoo Y."/>
            <person name="Park E."/>
            <person name="Hwang S."/>
            <person name="Lee B."/>
            <person name="Sathyamoorthy V."/>
            <person name="Carter L."/>
            <person name="Mammel M."/>
            <person name="Jackson S."/>
            <person name="Kothary M."/>
            <person name="Patel I."/>
            <person name="Grim C."/>
            <person name="Gopinath G."/>
            <person name="Gangiredla J."/>
            <person name="Chase H."/>
        </authorList>
    </citation>
    <scope>NUCLEOTIDE SEQUENCE [LARGE SCALE GENOMIC DNA]</scope>
    <source>
        <strain evidence="7 8">MOD1-Md1s</strain>
    </source>
</reference>
<evidence type="ECO:0000259" key="5">
    <source>
        <dbReference type="Pfam" id="PF08845"/>
    </source>
</evidence>
<gene>
    <name evidence="3 6" type="primary">symE</name>
    <name evidence="7" type="ORF">AUN14_14280</name>
    <name evidence="6" type="ORF">FZI19_04690</name>
</gene>
<dbReference type="Proteomes" id="UP000244378">
    <property type="component" value="Unassembled WGS sequence"/>
</dbReference>
<dbReference type="RefSeq" id="WP_038865244.1">
    <property type="nucleotide sequence ID" value="NZ_CP187979.1"/>
</dbReference>
<comment type="caution">
    <text evidence="7">The sequence shown here is derived from an EMBL/GenBank/DDBJ whole genome shotgun (WGS) entry which is preliminary data.</text>
</comment>
<feature type="domain" description="Toxin SymE-like" evidence="5">
    <location>
        <begin position="29"/>
        <end position="80"/>
    </location>
</feature>
<evidence type="ECO:0000313" key="9">
    <source>
        <dbReference type="Proteomes" id="UP000469927"/>
    </source>
</evidence>
<dbReference type="GO" id="GO:0003677">
    <property type="term" value="F:DNA binding"/>
    <property type="evidence" value="ECO:0007669"/>
    <property type="project" value="UniProtKB-KW"/>
</dbReference>
<evidence type="ECO:0000313" key="8">
    <source>
        <dbReference type="Proteomes" id="UP000244378"/>
    </source>
</evidence>
<keyword evidence="1 3" id="KW-0963">Cytoplasm</keyword>
<proteinExistence type="inferred from homology"/>
<feature type="region of interest" description="Disordered" evidence="4">
    <location>
        <begin position="1"/>
        <end position="24"/>
    </location>
</feature>
<keyword evidence="3" id="KW-0694">RNA-binding</keyword>
<feature type="compositionally biased region" description="Polar residues" evidence="4">
    <location>
        <begin position="1"/>
        <end position="16"/>
    </location>
</feature>
<evidence type="ECO:0000256" key="4">
    <source>
        <dbReference type="SAM" id="MobiDB-lite"/>
    </source>
</evidence>
<comment type="function">
    <text evidence="3">Involved in the degradation and recycling of damaged RNA. It is itself a target for degradation by the ATP-dependent protease Lon.</text>
</comment>
<keyword evidence="3" id="KW-0255">Endonuclease</keyword>
<keyword evidence="2" id="KW-0238">DNA-binding</keyword>
<dbReference type="InterPro" id="IPR014944">
    <property type="entry name" value="Toxin_SymE-like"/>
</dbReference>
<dbReference type="HAMAP" id="MF_01193">
    <property type="entry name" value="Endoribonucl_SymE"/>
    <property type="match status" value="1"/>
</dbReference>
<evidence type="ECO:0000313" key="7">
    <source>
        <dbReference type="EMBL" id="PUX12970.1"/>
    </source>
</evidence>
<dbReference type="GO" id="GO:0004521">
    <property type="term" value="F:RNA endonuclease activity"/>
    <property type="evidence" value="ECO:0007669"/>
    <property type="project" value="UniProtKB-UniRule"/>
</dbReference>
<dbReference type="GO" id="GO:0005737">
    <property type="term" value="C:cytoplasm"/>
    <property type="evidence" value="ECO:0007669"/>
    <property type="project" value="UniProtKB-SubCell"/>
</dbReference>
<comment type="similarity">
    <text evidence="3">Belongs to the SymE family.</text>
</comment>
<dbReference type="Proteomes" id="UP000469927">
    <property type="component" value="Unassembled WGS sequence"/>
</dbReference>
<protein>
    <recommendedName>
        <fullName evidence="3">Endoribonuclease SymE</fullName>
        <ecNumber evidence="3">3.1.-.-</ecNumber>
    </recommendedName>
</protein>
<dbReference type="EMBL" id="WAGD01000011">
    <property type="protein sequence ID" value="KAB0884576.1"/>
    <property type="molecule type" value="Genomic_DNA"/>
</dbReference>
<sequence length="123" mass="13549">MSTLSLSVTNPFTSAPAQPAPAPVELPEPRRIRVSYASRFHDGVNLAALTLRGRWLEEAGFPTGTDADVRVMPGCIVITARPPEPEEPPVMKSLRRVCKLSARKQQQVQEFIDVVASKRKKAE</sequence>
<comment type="subcellular location">
    <subcellularLocation>
        <location evidence="3">Cytoplasm</location>
    </subcellularLocation>
</comment>
<dbReference type="OrthoDB" id="6053337at2"/>
<dbReference type="GO" id="GO:0003723">
    <property type="term" value="F:RNA binding"/>
    <property type="evidence" value="ECO:0007669"/>
    <property type="project" value="UniProtKB-KW"/>
</dbReference>